<dbReference type="PANTHER" id="PTHR20856">
    <property type="entry name" value="DNA-DIRECTED RNA POLYMERASE I SUBUNIT 2"/>
    <property type="match status" value="1"/>
</dbReference>
<accession>A0A2R6CCJ5</accession>
<dbReference type="EMBL" id="NEXF01000083">
    <property type="protein sequence ID" value="PSO08496.1"/>
    <property type="molecule type" value="Genomic_DNA"/>
</dbReference>
<evidence type="ECO:0000256" key="3">
    <source>
        <dbReference type="ARBA" id="ARBA00022679"/>
    </source>
</evidence>
<dbReference type="GO" id="GO:0032549">
    <property type="term" value="F:ribonucleoside binding"/>
    <property type="evidence" value="ECO:0007669"/>
    <property type="project" value="InterPro"/>
</dbReference>
<dbReference type="InterPro" id="IPR007644">
    <property type="entry name" value="RNA_pol_bsu_protrusion"/>
</dbReference>
<dbReference type="Gene3D" id="3.90.1100.10">
    <property type="match status" value="1"/>
</dbReference>
<dbReference type="AlphaFoldDB" id="A0A2R6CCJ5"/>
<evidence type="ECO:0000259" key="6">
    <source>
        <dbReference type="Pfam" id="PF04563"/>
    </source>
</evidence>
<gene>
    <name evidence="7" type="ORF">B9Q04_05225</name>
</gene>
<protein>
    <recommendedName>
        <fullName evidence="1">DNA-directed RNA polymerase</fullName>
        <ecNumber evidence="1">2.7.7.6</ecNumber>
    </recommendedName>
</protein>
<dbReference type="GO" id="GO:0000428">
    <property type="term" value="C:DNA-directed RNA polymerase complex"/>
    <property type="evidence" value="ECO:0007669"/>
    <property type="project" value="UniProtKB-KW"/>
</dbReference>
<proteinExistence type="predicted"/>
<keyword evidence="2" id="KW-0240">DNA-directed RNA polymerase</keyword>
<evidence type="ECO:0000256" key="4">
    <source>
        <dbReference type="ARBA" id="ARBA00022695"/>
    </source>
</evidence>
<sequence length="166" mass="18561">MESFAFRKDSDVSGLLVSSLIDEKGLVRLHLDSYNRFIQSEFKKIIEEVCVIESTKGDVKIKAVNPVLGRPIYDPWTGKQRIIPEVTEPDFVTRPITPMEARLRGLSYTVPIYCDFVITDGDDQYEAQQVLIGELPVMLKSSICVTNGLAKDQLIEIGEDPEDPGG</sequence>
<feature type="domain" description="RNA polymerase beta subunit protrusion" evidence="6">
    <location>
        <begin position="25"/>
        <end position="166"/>
    </location>
</feature>
<dbReference type="GO" id="GO:0003899">
    <property type="term" value="F:DNA-directed RNA polymerase activity"/>
    <property type="evidence" value="ECO:0007669"/>
    <property type="project" value="UniProtKB-EC"/>
</dbReference>
<keyword evidence="4" id="KW-0548">Nucleotidyltransferase</keyword>
<reference evidence="7 8" key="1">
    <citation type="submission" date="2017-04" db="EMBL/GenBank/DDBJ databases">
        <title>Novel microbial lineages endemic to geothermal iron-oxide mats fill important gaps in the evolutionary history of Archaea.</title>
        <authorList>
            <person name="Jay Z.J."/>
            <person name="Beam J.P."/>
            <person name="Dlakic M."/>
            <person name="Rusch D.B."/>
            <person name="Kozubal M.A."/>
            <person name="Inskeep W.P."/>
        </authorList>
    </citation>
    <scope>NUCLEOTIDE SEQUENCE [LARGE SCALE GENOMIC DNA]</scope>
    <source>
        <strain evidence="7">BE_D</strain>
    </source>
</reference>
<evidence type="ECO:0000256" key="1">
    <source>
        <dbReference type="ARBA" id="ARBA00012418"/>
    </source>
</evidence>
<dbReference type="SUPFAM" id="SSF64484">
    <property type="entry name" value="beta and beta-prime subunits of DNA dependent RNA-polymerase"/>
    <property type="match status" value="1"/>
</dbReference>
<organism evidence="7 8">
    <name type="scientific">Candidatus Marsarchaeota G2 archaeon BE_D</name>
    <dbReference type="NCBI Taxonomy" id="1978158"/>
    <lineage>
        <taxon>Archaea</taxon>
        <taxon>Candidatus Marsarchaeota</taxon>
        <taxon>Candidatus Marsarchaeota group 2</taxon>
    </lineage>
</organism>
<keyword evidence="5" id="KW-0804">Transcription</keyword>
<name>A0A2R6CCJ5_9ARCH</name>
<dbReference type="Proteomes" id="UP000242015">
    <property type="component" value="Unassembled WGS sequence"/>
</dbReference>
<keyword evidence="3" id="KW-0808">Transferase</keyword>
<dbReference type="InterPro" id="IPR015712">
    <property type="entry name" value="DNA-dir_RNA_pol_su2"/>
</dbReference>
<evidence type="ECO:0000256" key="2">
    <source>
        <dbReference type="ARBA" id="ARBA00022478"/>
    </source>
</evidence>
<dbReference type="GO" id="GO:0006351">
    <property type="term" value="P:DNA-templated transcription"/>
    <property type="evidence" value="ECO:0007669"/>
    <property type="project" value="InterPro"/>
</dbReference>
<feature type="non-terminal residue" evidence="7">
    <location>
        <position position="166"/>
    </location>
</feature>
<evidence type="ECO:0000313" key="7">
    <source>
        <dbReference type="EMBL" id="PSO08496.1"/>
    </source>
</evidence>
<dbReference type="GO" id="GO:0003677">
    <property type="term" value="F:DNA binding"/>
    <property type="evidence" value="ECO:0007669"/>
    <property type="project" value="InterPro"/>
</dbReference>
<dbReference type="EC" id="2.7.7.6" evidence="1"/>
<comment type="caution">
    <text evidence="7">The sequence shown here is derived from an EMBL/GenBank/DDBJ whole genome shotgun (WGS) entry which is preliminary data.</text>
</comment>
<dbReference type="Pfam" id="PF04563">
    <property type="entry name" value="RNA_pol_Rpb2_1"/>
    <property type="match status" value="1"/>
</dbReference>
<evidence type="ECO:0000313" key="8">
    <source>
        <dbReference type="Proteomes" id="UP000242015"/>
    </source>
</evidence>
<evidence type="ECO:0000256" key="5">
    <source>
        <dbReference type="ARBA" id="ARBA00023163"/>
    </source>
</evidence>